<gene>
    <name evidence="2" type="ORF">TM448A01852_0008</name>
</gene>
<sequence length="359" mass="40417">MPKKEIGKDELDEVIEQTDEEVAEDIEDQSDESDDAGESTSTPDDSKDESDKTDKSDKKEQPTLEGLQSSFSELEKKFKGQYKNLKTERQKRQDIEAKHTQLTQTLTEILEKRRAKTDTTEQFKPDQDVPRNLPIEFDDDGNAFVPVDKLTELQKKQLDPLVKKLSTVESALLSTAQTSEADRAIRRLVDGVVGQNQELVTALGEFPKAWKWLDTTLDQKFDELGIDPKAVQSIEQLVDVCDETGVSDAFEAQYGTDIGTFIRANTYRSRSDLKRALTSVASKMGGSQSAEKKTEINPTLKKIAQKASGLGNVRNAKSSSALSLDELAERRYMDLVDLPDEEWAKLDKLMQEDERRKYA</sequence>
<dbReference type="AlphaFoldDB" id="A0A6H1ZTQ7"/>
<feature type="compositionally biased region" description="Acidic residues" evidence="1">
    <location>
        <begin position="10"/>
        <end position="37"/>
    </location>
</feature>
<evidence type="ECO:0000313" key="2">
    <source>
        <dbReference type="EMBL" id="QJA50655.1"/>
    </source>
</evidence>
<feature type="compositionally biased region" description="Basic and acidic residues" evidence="1">
    <location>
        <begin position="49"/>
        <end position="62"/>
    </location>
</feature>
<feature type="region of interest" description="Disordered" evidence="1">
    <location>
        <begin position="1"/>
        <end position="75"/>
    </location>
</feature>
<evidence type="ECO:0000256" key="1">
    <source>
        <dbReference type="SAM" id="MobiDB-lite"/>
    </source>
</evidence>
<protein>
    <submittedName>
        <fullName evidence="2">Uncharacterized protein</fullName>
    </submittedName>
</protein>
<reference evidence="2" key="1">
    <citation type="submission" date="2020-03" db="EMBL/GenBank/DDBJ databases">
        <title>The deep terrestrial virosphere.</title>
        <authorList>
            <person name="Holmfeldt K."/>
            <person name="Nilsson E."/>
            <person name="Simone D."/>
            <person name="Lopez-Fernandez M."/>
            <person name="Wu X."/>
            <person name="de Brujin I."/>
            <person name="Lundin D."/>
            <person name="Andersson A."/>
            <person name="Bertilsson S."/>
            <person name="Dopson M."/>
        </authorList>
    </citation>
    <scope>NUCLEOTIDE SEQUENCE</scope>
    <source>
        <strain evidence="2">TM448A01852</strain>
    </source>
</reference>
<organism evidence="2">
    <name type="scientific">viral metagenome</name>
    <dbReference type="NCBI Taxonomy" id="1070528"/>
    <lineage>
        <taxon>unclassified sequences</taxon>
        <taxon>metagenomes</taxon>
        <taxon>organismal metagenomes</taxon>
    </lineage>
</organism>
<name>A0A6H1ZTQ7_9ZZZZ</name>
<accession>A0A6H1ZTQ7</accession>
<proteinExistence type="predicted"/>
<dbReference type="EMBL" id="MT144209">
    <property type="protein sequence ID" value="QJA50655.1"/>
    <property type="molecule type" value="Genomic_DNA"/>
</dbReference>